<feature type="domain" description="FAD-binding PCMH-type" evidence="8">
    <location>
        <begin position="48"/>
        <end position="280"/>
    </location>
</feature>
<dbReference type="RefSeq" id="WP_189372109.1">
    <property type="nucleotide sequence ID" value="NZ_BMYW01000001.1"/>
</dbReference>
<evidence type="ECO:0000256" key="4">
    <source>
        <dbReference type="ARBA" id="ARBA00022827"/>
    </source>
</evidence>
<dbReference type="PANTHER" id="PTHR11748">
    <property type="entry name" value="D-LACTATE DEHYDROGENASE"/>
    <property type="match status" value="1"/>
</dbReference>
<dbReference type="InterPro" id="IPR017896">
    <property type="entry name" value="4Fe4S_Fe-S-bd"/>
</dbReference>
<evidence type="ECO:0000256" key="2">
    <source>
        <dbReference type="ARBA" id="ARBA00022630"/>
    </source>
</evidence>
<evidence type="ECO:0000256" key="7">
    <source>
        <dbReference type="ARBA" id="ARBA00023014"/>
    </source>
</evidence>
<dbReference type="PROSITE" id="PS00198">
    <property type="entry name" value="4FE4S_FER_1"/>
    <property type="match status" value="1"/>
</dbReference>
<dbReference type="InterPro" id="IPR016166">
    <property type="entry name" value="FAD-bd_PCMH"/>
</dbReference>
<evidence type="ECO:0000313" key="10">
    <source>
        <dbReference type="Proteomes" id="UP000600877"/>
    </source>
</evidence>
<proteinExistence type="predicted"/>
<dbReference type="SUPFAM" id="SSF46548">
    <property type="entry name" value="alpha-helical ferredoxin"/>
    <property type="match status" value="1"/>
</dbReference>
<sequence>MIPRLHTTPTSDTLYLDFAAELAVRGFAGEISHAYADRTVLSTDNSIYQVLPQLVVFPRDNEDVIRIARLAGEPRFQGLSFNARGGGTGTNGQSLGHGVIVDISRHMNRILEINAAERWVRVQGGVVKDQLNAALKAHGLFFAPELSTSNRATIGGMINTDASGQGSCLYGKTRDHVLELDTVLLDGTLWHSAPLDEAEFAAISRRDDRVGAVHRLLDDIQREDAALIAEKFPKLNRCLTGYDLAHIRDDAGRFNLNNILCGSEGTLGFIVEAKLNVLPMPRASALVNVRYASFDAALRDAPALMQLGAASIETVDSKVLNLARQDIVWHGVREFFPDDATPAQGINLVEFLADSDTALEATLAAIGAQLDSEGNSHGRQGYTVARGAAVGRIWGMRKKSVGLLGNVNDSRRPIPFVEDTAVPPENLADYIAEFRALLDSHGVSYGMFGHVDAGVLHVRPAIDMKDPAQEGLVRSITDGVVALTQKYHGLLWGEHGKGVRSEYAPAFFGPLYPRLQQIKAAFDPYNQLNPGKIAAPTPDGLWKVDGVTTRGQLDRTIPIAVRQHYDEALHCNGNGACYNFDPDDAMCPSWKGTRERRHSPKGRASLLREWLRQLAAQGSDPVSASRALRARGFVAGLPARIANTLGKRRGAADFSHEVKEAMDGCLACKSCVGQCPVKVDVPSFRAKFLELYYGRYLRPLKDYLIGGLEHTLPLAARLPWLYNGVIGSRVGRMLMRKLNLVESPLLSGIDLQAELARRGVAVASAQTLAALPETDRARAVIVVQDAFTSYFETPLVLDVFALLQRLGFVPLLAPFRANGKPLHVHGFLARFENVAAANVASLQQLAASGLPLVGIDPSMTLTYRSEYAKLPGMGELPKVQLLQEWLASRLAELPADARASQGDIGRASFTLLPHCTEKTNAPAAVGDWQKVFAACGLNLATRASGCCGMAGTFGHEADKRALSETIYRQSWQGIVAGQRDDSPLLATGYSCRCQVALMDDVALPHPASALLKALTPAA</sequence>
<comment type="caution">
    <text evidence="9">The sequence shown here is derived from an EMBL/GenBank/DDBJ whole genome shotgun (WGS) entry which is preliminary data.</text>
</comment>
<dbReference type="SUPFAM" id="SSF56176">
    <property type="entry name" value="FAD-binding/transporter-associated domain-like"/>
    <property type="match status" value="1"/>
</dbReference>
<organism evidence="9 10">
    <name type="scientific">Vogesella alkaliphila</name>
    <dbReference type="NCBI Taxonomy" id="1193621"/>
    <lineage>
        <taxon>Bacteria</taxon>
        <taxon>Pseudomonadati</taxon>
        <taxon>Pseudomonadota</taxon>
        <taxon>Betaproteobacteria</taxon>
        <taxon>Neisseriales</taxon>
        <taxon>Chromobacteriaceae</taxon>
        <taxon>Vogesella</taxon>
    </lineage>
</organism>
<dbReference type="Proteomes" id="UP000600877">
    <property type="component" value="Unassembled WGS sequence"/>
</dbReference>
<dbReference type="InterPro" id="IPR016169">
    <property type="entry name" value="FAD-bd_PCMH_sub2"/>
</dbReference>
<keyword evidence="3" id="KW-0479">Metal-binding</keyword>
<comment type="cofactor">
    <cofactor evidence="1">
        <name>FAD</name>
        <dbReference type="ChEBI" id="CHEBI:57692"/>
    </cofactor>
</comment>
<accession>A0ABQ2YAP3</accession>
<evidence type="ECO:0000256" key="3">
    <source>
        <dbReference type="ARBA" id="ARBA00022723"/>
    </source>
</evidence>
<keyword evidence="10" id="KW-1185">Reference proteome</keyword>
<dbReference type="EMBL" id="BMYW01000001">
    <property type="protein sequence ID" value="GGX77478.1"/>
    <property type="molecule type" value="Genomic_DNA"/>
</dbReference>
<dbReference type="PROSITE" id="PS51387">
    <property type="entry name" value="FAD_PCMH"/>
    <property type="match status" value="1"/>
</dbReference>
<dbReference type="Pfam" id="PF02913">
    <property type="entry name" value="FAD-oxidase_C"/>
    <property type="match status" value="1"/>
</dbReference>
<reference evidence="10" key="1">
    <citation type="journal article" date="2019" name="Int. J. Syst. Evol. Microbiol.">
        <title>The Global Catalogue of Microorganisms (GCM) 10K type strain sequencing project: providing services to taxonomists for standard genome sequencing and annotation.</title>
        <authorList>
            <consortium name="The Broad Institute Genomics Platform"/>
            <consortium name="The Broad Institute Genome Sequencing Center for Infectious Disease"/>
            <person name="Wu L."/>
            <person name="Ma J."/>
        </authorList>
    </citation>
    <scope>NUCLEOTIDE SEQUENCE [LARGE SCALE GENOMIC DNA]</scope>
    <source>
        <strain evidence="10">KCTC 32041</strain>
    </source>
</reference>
<evidence type="ECO:0000313" key="9">
    <source>
        <dbReference type="EMBL" id="GGX77478.1"/>
    </source>
</evidence>
<keyword evidence="4" id="KW-0274">FAD</keyword>
<dbReference type="Gene3D" id="3.30.70.2740">
    <property type="match status" value="1"/>
</dbReference>
<dbReference type="InterPro" id="IPR017900">
    <property type="entry name" value="4Fe4S_Fe_S_CS"/>
</dbReference>
<dbReference type="Gene3D" id="3.30.465.10">
    <property type="match status" value="1"/>
</dbReference>
<dbReference type="PANTHER" id="PTHR11748:SF119">
    <property type="entry name" value="D-2-HYDROXYGLUTARATE DEHYDROGENASE"/>
    <property type="match status" value="1"/>
</dbReference>
<dbReference type="InterPro" id="IPR004113">
    <property type="entry name" value="FAD-bd_oxidored_4_C"/>
</dbReference>
<gene>
    <name evidence="9" type="ORF">GCM10011290_01010</name>
</gene>
<keyword evidence="5" id="KW-0560">Oxidoreductase</keyword>
<dbReference type="Pfam" id="PF01565">
    <property type="entry name" value="FAD_binding_4"/>
    <property type="match status" value="1"/>
</dbReference>
<protein>
    <submittedName>
        <fullName evidence="9">FAD-linked oxidase</fullName>
    </submittedName>
</protein>
<keyword evidence="2" id="KW-0285">Flavoprotein</keyword>
<evidence type="ECO:0000256" key="6">
    <source>
        <dbReference type="ARBA" id="ARBA00023004"/>
    </source>
</evidence>
<dbReference type="InterPro" id="IPR036318">
    <property type="entry name" value="FAD-bd_PCMH-like_sf"/>
</dbReference>
<evidence type="ECO:0000256" key="1">
    <source>
        <dbReference type="ARBA" id="ARBA00001974"/>
    </source>
</evidence>
<evidence type="ECO:0000256" key="5">
    <source>
        <dbReference type="ARBA" id="ARBA00023002"/>
    </source>
</evidence>
<dbReference type="Pfam" id="PF13183">
    <property type="entry name" value="Fer4_8"/>
    <property type="match status" value="1"/>
</dbReference>
<evidence type="ECO:0000259" key="8">
    <source>
        <dbReference type="PROSITE" id="PS51387"/>
    </source>
</evidence>
<name>A0ABQ2YAP3_9NEIS</name>
<dbReference type="InterPro" id="IPR016164">
    <property type="entry name" value="FAD-linked_Oxase-like_C"/>
</dbReference>
<dbReference type="InterPro" id="IPR006094">
    <property type="entry name" value="Oxid_FAD_bind_N"/>
</dbReference>
<keyword evidence="6" id="KW-0408">Iron</keyword>
<keyword evidence="7" id="KW-0411">Iron-sulfur</keyword>
<dbReference type="SUPFAM" id="SSF55103">
    <property type="entry name" value="FAD-linked oxidases, C-terminal domain"/>
    <property type="match status" value="1"/>
</dbReference>